<organism evidence="2 3">
    <name type="scientific">Aplysia californica</name>
    <name type="common">California sea hare</name>
    <dbReference type="NCBI Taxonomy" id="6500"/>
    <lineage>
        <taxon>Eukaryota</taxon>
        <taxon>Metazoa</taxon>
        <taxon>Spiralia</taxon>
        <taxon>Lophotrochozoa</taxon>
        <taxon>Mollusca</taxon>
        <taxon>Gastropoda</taxon>
        <taxon>Heterobranchia</taxon>
        <taxon>Euthyneura</taxon>
        <taxon>Tectipleura</taxon>
        <taxon>Aplysiida</taxon>
        <taxon>Aplysioidea</taxon>
        <taxon>Aplysiidae</taxon>
        <taxon>Aplysia</taxon>
    </lineage>
</organism>
<reference evidence="3" key="1">
    <citation type="submission" date="2025-08" db="UniProtKB">
        <authorList>
            <consortium name="RefSeq"/>
        </authorList>
    </citation>
    <scope>IDENTIFICATION</scope>
</reference>
<keyword evidence="2" id="KW-1185">Reference proteome</keyword>
<keyword evidence="1" id="KW-1133">Transmembrane helix</keyword>
<dbReference type="InterPro" id="IPR004156">
    <property type="entry name" value="OATP"/>
</dbReference>
<dbReference type="PANTHER" id="PTHR11388">
    <property type="entry name" value="ORGANIC ANION TRANSPORTER"/>
    <property type="match status" value="1"/>
</dbReference>
<dbReference type="GeneID" id="101861960"/>
<sequence length="157" mass="17408">MGYVWIIFVTYMFGVLMAPCYLIFGCENQKVVGLEGDFGLPYNSSASCECPSDATPLVSCGEDGLQYLSPCYAGCSVEDGKLFRNCSQLLAPHTGGMVTPGVCDAGCDQNFLIYVVLHGAQNLIENLSNIPRSLLILRYILEFIFFKFLFRFSNVMY</sequence>
<dbReference type="Proteomes" id="UP000694888">
    <property type="component" value="Unplaced"/>
</dbReference>
<keyword evidence="1" id="KW-0812">Transmembrane</keyword>
<accession>A0ABM1A2E6</accession>
<evidence type="ECO:0000313" key="2">
    <source>
        <dbReference type="Proteomes" id="UP000694888"/>
    </source>
</evidence>
<dbReference type="Pfam" id="PF03137">
    <property type="entry name" value="OATP"/>
    <property type="match status" value="1"/>
</dbReference>
<name>A0ABM1A2E6_APLCA</name>
<gene>
    <name evidence="3" type="primary">LOC101861960</name>
</gene>
<proteinExistence type="predicted"/>
<evidence type="ECO:0000256" key="1">
    <source>
        <dbReference type="SAM" id="Phobius"/>
    </source>
</evidence>
<feature type="transmembrane region" description="Helical" evidence="1">
    <location>
        <begin position="6"/>
        <end position="24"/>
    </location>
</feature>
<keyword evidence="1" id="KW-0472">Membrane</keyword>
<evidence type="ECO:0000313" key="3">
    <source>
        <dbReference type="RefSeq" id="XP_012939448.1"/>
    </source>
</evidence>
<dbReference type="RefSeq" id="XP_012939448.1">
    <property type="nucleotide sequence ID" value="XM_013083994.2"/>
</dbReference>
<protein>
    <submittedName>
        <fullName evidence="3">Solute carrier organic anion transporter family member 1A2-like</fullName>
    </submittedName>
</protein>
<dbReference type="PANTHER" id="PTHR11388:SF157">
    <property type="entry name" value="SOLUTE CARRIER ORGANIC ANION TRANSPORTER FAMILY MEMBER 2A1-LIKE"/>
    <property type="match status" value="1"/>
</dbReference>